<reference evidence="1 2" key="1">
    <citation type="journal article" date="2020" name="Cell">
        <title>Large-Scale Comparative Analyses of Tick Genomes Elucidate Their Genetic Diversity and Vector Capacities.</title>
        <authorList>
            <consortium name="Tick Genome and Microbiome Consortium (TIGMIC)"/>
            <person name="Jia N."/>
            <person name="Wang J."/>
            <person name="Shi W."/>
            <person name="Du L."/>
            <person name="Sun Y."/>
            <person name="Zhan W."/>
            <person name="Jiang J.F."/>
            <person name="Wang Q."/>
            <person name="Zhang B."/>
            <person name="Ji P."/>
            <person name="Bell-Sakyi L."/>
            <person name="Cui X.M."/>
            <person name="Yuan T.T."/>
            <person name="Jiang B.G."/>
            <person name="Yang W.F."/>
            <person name="Lam T.T."/>
            <person name="Chang Q.C."/>
            <person name="Ding S.J."/>
            <person name="Wang X.J."/>
            <person name="Zhu J.G."/>
            <person name="Ruan X.D."/>
            <person name="Zhao L."/>
            <person name="Wei J.T."/>
            <person name="Ye R.Z."/>
            <person name="Que T.C."/>
            <person name="Du C.H."/>
            <person name="Zhou Y.H."/>
            <person name="Cheng J.X."/>
            <person name="Dai P.F."/>
            <person name="Guo W.B."/>
            <person name="Han X.H."/>
            <person name="Huang E.J."/>
            <person name="Li L.F."/>
            <person name="Wei W."/>
            <person name="Gao Y.C."/>
            <person name="Liu J.Z."/>
            <person name="Shao H.Z."/>
            <person name="Wang X."/>
            <person name="Wang C.C."/>
            <person name="Yang T.C."/>
            <person name="Huo Q.B."/>
            <person name="Li W."/>
            <person name="Chen H.Y."/>
            <person name="Chen S.E."/>
            <person name="Zhou L.G."/>
            <person name="Ni X.B."/>
            <person name="Tian J.H."/>
            <person name="Sheng Y."/>
            <person name="Liu T."/>
            <person name="Pan Y.S."/>
            <person name="Xia L.Y."/>
            <person name="Li J."/>
            <person name="Zhao F."/>
            <person name="Cao W.C."/>
        </authorList>
    </citation>
    <scope>NUCLEOTIDE SEQUENCE [LARGE SCALE GENOMIC DNA]</scope>
    <source>
        <strain evidence="1">Iper-2018</strain>
    </source>
</reference>
<name>A0AC60QSZ1_IXOPE</name>
<accession>A0AC60QSZ1</accession>
<keyword evidence="2" id="KW-1185">Reference proteome</keyword>
<gene>
    <name evidence="1" type="ORF">HPB47_017019</name>
</gene>
<dbReference type="Proteomes" id="UP000805193">
    <property type="component" value="Unassembled WGS sequence"/>
</dbReference>
<evidence type="ECO:0000313" key="2">
    <source>
        <dbReference type="Proteomes" id="UP000805193"/>
    </source>
</evidence>
<sequence length="169" mass="19063">MERKLKMIKGFYPFLDNIQLEFLTPVDTTLSCELCNTVTKSYYVAKCGHFLCQGCHSLIQKEKPPKCPLDDIDWELKTSCGLPEHGLPLSRVRCPNTGYGCKYEGYLSEMNDHVNPSKHYDSCQFYPLPCVKCGDTVGYNNLVSHLRRSCGFRGTKTADPKPAVLDAVE</sequence>
<organism evidence="1 2">
    <name type="scientific">Ixodes persulcatus</name>
    <name type="common">Taiga tick</name>
    <dbReference type="NCBI Taxonomy" id="34615"/>
    <lineage>
        <taxon>Eukaryota</taxon>
        <taxon>Metazoa</taxon>
        <taxon>Ecdysozoa</taxon>
        <taxon>Arthropoda</taxon>
        <taxon>Chelicerata</taxon>
        <taxon>Arachnida</taxon>
        <taxon>Acari</taxon>
        <taxon>Parasitiformes</taxon>
        <taxon>Ixodida</taxon>
        <taxon>Ixodoidea</taxon>
        <taxon>Ixodidae</taxon>
        <taxon>Ixodinae</taxon>
        <taxon>Ixodes</taxon>
    </lineage>
</organism>
<comment type="caution">
    <text evidence="1">The sequence shown here is derived from an EMBL/GenBank/DDBJ whole genome shotgun (WGS) entry which is preliminary data.</text>
</comment>
<protein>
    <submittedName>
        <fullName evidence="1">Uncharacterized protein</fullName>
    </submittedName>
</protein>
<proteinExistence type="predicted"/>
<dbReference type="EMBL" id="JABSTQ010005853">
    <property type="protein sequence ID" value="KAG0438421.1"/>
    <property type="molecule type" value="Genomic_DNA"/>
</dbReference>
<evidence type="ECO:0000313" key="1">
    <source>
        <dbReference type="EMBL" id="KAG0438421.1"/>
    </source>
</evidence>